<evidence type="ECO:0000259" key="11">
    <source>
        <dbReference type="Pfam" id="PF22456"/>
    </source>
</evidence>
<keyword evidence="3" id="KW-0479">Metal-binding</keyword>
<proteinExistence type="inferred from homology"/>
<name>A0ABQ7I1G3_9MICR</name>
<accession>A0ABQ7I1G3</accession>
<feature type="domain" description="Peptidase M16 middle/third" evidence="10">
    <location>
        <begin position="480"/>
        <end position="614"/>
    </location>
</feature>
<evidence type="ECO:0000259" key="10">
    <source>
        <dbReference type="Pfam" id="PF16187"/>
    </source>
</evidence>
<dbReference type="Pfam" id="PF22456">
    <property type="entry name" value="PqqF-like_C_4"/>
    <property type="match status" value="1"/>
</dbReference>
<feature type="domain" description="Coenzyme PQQ synthesis protein F-like C-terminal lobe" evidence="11">
    <location>
        <begin position="714"/>
        <end position="794"/>
    </location>
</feature>
<dbReference type="Proteomes" id="UP001516464">
    <property type="component" value="Unassembled WGS sequence"/>
</dbReference>
<evidence type="ECO:0000313" key="13">
    <source>
        <dbReference type="Proteomes" id="UP001516464"/>
    </source>
</evidence>
<keyword evidence="13" id="KW-1185">Reference proteome</keyword>
<dbReference type="InterPro" id="IPR007863">
    <property type="entry name" value="Peptidase_M16_C"/>
</dbReference>
<dbReference type="InterPro" id="IPR032632">
    <property type="entry name" value="Peptidase_M16_M"/>
</dbReference>
<keyword evidence="6" id="KW-0482">Metalloprotease</keyword>
<dbReference type="InterPro" id="IPR011765">
    <property type="entry name" value="Pept_M16_N"/>
</dbReference>
<evidence type="ECO:0000256" key="2">
    <source>
        <dbReference type="ARBA" id="ARBA00022670"/>
    </source>
</evidence>
<sequence>MIHKSLIDQNSYKYDTLSNGIKVLTISNINADKAACAMSISVGSFQDPADTPGLAHFLEHMLFMGTSDYPDENEFDRFLSEHNGYSNAYTDNEITAYYFEVDTKYLRGAVDRFSGFFRCPLMLEDSVQREILAVDSEFKNGLDQDEGRIHRMIGYCTQEQYLFSKFSVGNKKTLDKKGIRDELISFYNKYYSPEKMCLVILGKETNDELFNMVTEFFEPIKSNLSDNITDSNTLRIEQIFKKEFIGNIIKIRPIGEISRLVITVSLPSEYLLYEINLYKFMSYVLDRENEGSLLHKLKSEGYAYQLTLEYESTKSHSLVSLSFDLTEEGSNNHLIILEIIESYLKNALHENHFSLQEYMDLRSKSYLEFSYKENENANSFCVNLCHAMQYVKHEHLLDYNYLFVRYDKQIIEDILNAFIDRRNWLIFLIDKNEFDKCGLEYQTEEVYNILYTVDDMLLPKPICGPVFQKNVSLNNGRLRYVFTNEFNTPKACFYILLKSQNDPIILNVIAELLNEKFKSKNELHKFSFYYECNYTTEGIYLYFYGFNASIIQLINIFIENMIDDSYDEKMFGIIKTALIKDLNVQIYNSPYKRIKEGFYTVYNTGYIRPEDMVAKLNSILYNDLKKYKKEFFIEMLACGNILFDDANKIFENICKKLRSDDTILPIIKEERKFVSPIIINTNDKINNACGVYFQVGDLRNYKQIAMAQVILNHASEKFYDTLRTKETFGYIVQSGDDSIFSTYFIKFIVQSEKSNEIINERINNFYYDLMENMNEDDFEISKSSVINMYEEEFKAMDLWGNFLWKMLKGDYWDLKYKENMKRSVEELRFEDVKENWTINKILRIFVQSNIINK</sequence>
<dbReference type="InterPro" id="IPR054734">
    <property type="entry name" value="PqqF-like_C_4"/>
</dbReference>
<keyword evidence="2" id="KW-0645">Protease</keyword>
<comment type="similarity">
    <text evidence="1 7">Belongs to the peptidase M16 family.</text>
</comment>
<comment type="caution">
    <text evidence="12">The sequence shown here is derived from an EMBL/GenBank/DDBJ whole genome shotgun (WGS) entry which is preliminary data.</text>
</comment>
<keyword evidence="5" id="KW-0862">Zinc</keyword>
<evidence type="ECO:0000256" key="3">
    <source>
        <dbReference type="ARBA" id="ARBA00022723"/>
    </source>
</evidence>
<dbReference type="InterPro" id="IPR050626">
    <property type="entry name" value="Peptidase_M16"/>
</dbReference>
<feature type="domain" description="Peptidase M16 C-terminal" evidence="9">
    <location>
        <begin position="180"/>
        <end position="350"/>
    </location>
</feature>
<dbReference type="InterPro" id="IPR001431">
    <property type="entry name" value="Pept_M16_Zn_BS"/>
</dbReference>
<dbReference type="PANTHER" id="PTHR43690">
    <property type="entry name" value="NARDILYSIN"/>
    <property type="match status" value="1"/>
</dbReference>
<feature type="domain" description="Peptidase M16 middle/third" evidence="10">
    <location>
        <begin position="369"/>
        <end position="456"/>
    </location>
</feature>
<dbReference type="SUPFAM" id="SSF63411">
    <property type="entry name" value="LuxS/MPP-like metallohydrolase"/>
    <property type="match status" value="4"/>
</dbReference>
<dbReference type="Gene3D" id="3.30.830.10">
    <property type="entry name" value="Metalloenzyme, LuxS/M16 peptidase-like"/>
    <property type="match status" value="4"/>
</dbReference>
<evidence type="ECO:0000313" key="12">
    <source>
        <dbReference type="EMBL" id="KAF7684312.1"/>
    </source>
</evidence>
<dbReference type="Pfam" id="PF16187">
    <property type="entry name" value="Peptidase_M16_M"/>
    <property type="match status" value="2"/>
</dbReference>
<evidence type="ECO:0000256" key="1">
    <source>
        <dbReference type="ARBA" id="ARBA00007261"/>
    </source>
</evidence>
<feature type="domain" description="Peptidase M16 N-terminal" evidence="8">
    <location>
        <begin position="22"/>
        <end position="140"/>
    </location>
</feature>
<dbReference type="InterPro" id="IPR011249">
    <property type="entry name" value="Metalloenz_LuxS/M16"/>
</dbReference>
<evidence type="ECO:0000256" key="5">
    <source>
        <dbReference type="ARBA" id="ARBA00022833"/>
    </source>
</evidence>
<evidence type="ECO:0000256" key="4">
    <source>
        <dbReference type="ARBA" id="ARBA00022801"/>
    </source>
</evidence>
<evidence type="ECO:0000256" key="7">
    <source>
        <dbReference type="RuleBase" id="RU004447"/>
    </source>
</evidence>
<evidence type="ECO:0000259" key="9">
    <source>
        <dbReference type="Pfam" id="PF05193"/>
    </source>
</evidence>
<dbReference type="PANTHER" id="PTHR43690:SF18">
    <property type="entry name" value="INSULIN-DEGRADING ENZYME-RELATED"/>
    <property type="match status" value="1"/>
</dbReference>
<evidence type="ECO:0000259" key="8">
    <source>
        <dbReference type="Pfam" id="PF00675"/>
    </source>
</evidence>
<organism evidence="12 13">
    <name type="scientific">Astathelohania contejeani</name>
    <dbReference type="NCBI Taxonomy" id="164912"/>
    <lineage>
        <taxon>Eukaryota</taxon>
        <taxon>Fungi</taxon>
        <taxon>Fungi incertae sedis</taxon>
        <taxon>Microsporidia</taxon>
        <taxon>Astathelohaniidae</taxon>
        <taxon>Astathelohania</taxon>
    </lineage>
</organism>
<reference evidence="12 13" key="1">
    <citation type="submission" date="2019-01" db="EMBL/GenBank/DDBJ databases">
        <title>Genomes sequencing and comparative genomics of infectious freshwater microsporidia, Cucumispora dikerogammari and Thelohania contejeani.</title>
        <authorList>
            <person name="Cormier A."/>
            <person name="Giraud I."/>
            <person name="Wattier R."/>
            <person name="Teixeira M."/>
            <person name="Grandjean F."/>
            <person name="Rigaud T."/>
            <person name="Cordaux R."/>
        </authorList>
    </citation>
    <scope>NUCLEOTIDE SEQUENCE [LARGE SCALE GENOMIC DNA]</scope>
    <source>
        <strain evidence="12">T1</strain>
        <tissue evidence="12">Spores</tissue>
    </source>
</reference>
<dbReference type="Pfam" id="PF00675">
    <property type="entry name" value="Peptidase_M16"/>
    <property type="match status" value="1"/>
</dbReference>
<dbReference type="PROSITE" id="PS00143">
    <property type="entry name" value="INSULINASE"/>
    <property type="match status" value="1"/>
</dbReference>
<protein>
    <submittedName>
        <fullName evidence="12">Insulin-degrading enzyme</fullName>
    </submittedName>
</protein>
<dbReference type="Pfam" id="PF05193">
    <property type="entry name" value="Peptidase_M16_C"/>
    <property type="match status" value="1"/>
</dbReference>
<dbReference type="EMBL" id="SBIQ01000019">
    <property type="protein sequence ID" value="KAF7684312.1"/>
    <property type="molecule type" value="Genomic_DNA"/>
</dbReference>
<gene>
    <name evidence="12" type="primary">IDE</name>
    <name evidence="12" type="ORF">TCON_0497</name>
</gene>
<keyword evidence="4" id="KW-0378">Hydrolase</keyword>
<evidence type="ECO:0000256" key="6">
    <source>
        <dbReference type="ARBA" id="ARBA00023049"/>
    </source>
</evidence>